<accession>A0AAV4SZZ6</accession>
<protein>
    <submittedName>
        <fullName evidence="1">Uncharacterized protein</fullName>
    </submittedName>
</protein>
<dbReference type="EMBL" id="BPLR01010348">
    <property type="protein sequence ID" value="GIY38716.1"/>
    <property type="molecule type" value="Genomic_DNA"/>
</dbReference>
<reference evidence="1 2" key="1">
    <citation type="submission" date="2021-06" db="EMBL/GenBank/DDBJ databases">
        <title>Caerostris extrusa draft genome.</title>
        <authorList>
            <person name="Kono N."/>
            <person name="Arakawa K."/>
        </authorList>
    </citation>
    <scope>NUCLEOTIDE SEQUENCE [LARGE SCALE GENOMIC DNA]</scope>
</reference>
<keyword evidence="2" id="KW-1185">Reference proteome</keyword>
<comment type="caution">
    <text evidence="1">The sequence shown here is derived from an EMBL/GenBank/DDBJ whole genome shotgun (WGS) entry which is preliminary data.</text>
</comment>
<dbReference type="AlphaFoldDB" id="A0AAV4SZZ6"/>
<sequence>MDLKISQILHCVRHSHPKAHYCDKSKVFLNDSFSCYGFTKLFIIDNIHCNNERAKNQKKRALSKFHAAVQNNKNLKTKYLYSFQDVLNDAKPKMSASSERARTRRCNKAELL</sequence>
<proteinExistence type="predicted"/>
<name>A0AAV4SZZ6_CAEEX</name>
<dbReference type="Proteomes" id="UP001054945">
    <property type="component" value="Unassembled WGS sequence"/>
</dbReference>
<organism evidence="1 2">
    <name type="scientific">Caerostris extrusa</name>
    <name type="common">Bark spider</name>
    <name type="synonym">Caerostris bankana</name>
    <dbReference type="NCBI Taxonomy" id="172846"/>
    <lineage>
        <taxon>Eukaryota</taxon>
        <taxon>Metazoa</taxon>
        <taxon>Ecdysozoa</taxon>
        <taxon>Arthropoda</taxon>
        <taxon>Chelicerata</taxon>
        <taxon>Arachnida</taxon>
        <taxon>Araneae</taxon>
        <taxon>Araneomorphae</taxon>
        <taxon>Entelegynae</taxon>
        <taxon>Araneoidea</taxon>
        <taxon>Araneidae</taxon>
        <taxon>Caerostris</taxon>
    </lineage>
</organism>
<evidence type="ECO:0000313" key="2">
    <source>
        <dbReference type="Proteomes" id="UP001054945"/>
    </source>
</evidence>
<gene>
    <name evidence="1" type="ORF">CEXT_735271</name>
</gene>
<evidence type="ECO:0000313" key="1">
    <source>
        <dbReference type="EMBL" id="GIY38716.1"/>
    </source>
</evidence>